<dbReference type="InterPro" id="IPR051325">
    <property type="entry name" value="Nudix_hydrolase_domain"/>
</dbReference>
<comment type="caution">
    <text evidence="3">The sequence shown here is derived from an EMBL/GenBank/DDBJ whole genome shotgun (WGS) entry which is preliminary data.</text>
</comment>
<evidence type="ECO:0000256" key="1">
    <source>
        <dbReference type="ARBA" id="ARBA00022801"/>
    </source>
</evidence>
<dbReference type="InterPro" id="IPR000086">
    <property type="entry name" value="NUDIX_hydrolase_dom"/>
</dbReference>
<evidence type="ECO:0000313" key="3">
    <source>
        <dbReference type="EMBL" id="KGX85212.1"/>
    </source>
</evidence>
<dbReference type="RefSeq" id="WP_036835708.1">
    <property type="nucleotide sequence ID" value="NZ_AVPG01000025.1"/>
</dbReference>
<dbReference type="PROSITE" id="PS00893">
    <property type="entry name" value="NUDIX_BOX"/>
    <property type="match status" value="1"/>
</dbReference>
<organism evidence="3 4">
    <name type="scientific">Pontibacillus litoralis JSM 072002</name>
    <dbReference type="NCBI Taxonomy" id="1385512"/>
    <lineage>
        <taxon>Bacteria</taxon>
        <taxon>Bacillati</taxon>
        <taxon>Bacillota</taxon>
        <taxon>Bacilli</taxon>
        <taxon>Bacillales</taxon>
        <taxon>Bacillaceae</taxon>
        <taxon>Pontibacillus</taxon>
    </lineage>
</organism>
<dbReference type="Pfam" id="PF00293">
    <property type="entry name" value="NUDIX"/>
    <property type="match status" value="1"/>
</dbReference>
<gene>
    <name evidence="3" type="ORF">N784_09960</name>
</gene>
<dbReference type="GO" id="GO:0006754">
    <property type="term" value="P:ATP biosynthetic process"/>
    <property type="evidence" value="ECO:0007669"/>
    <property type="project" value="TreeGrafter"/>
</dbReference>
<keyword evidence="4" id="KW-1185">Reference proteome</keyword>
<dbReference type="InterPro" id="IPR020084">
    <property type="entry name" value="NUDIX_hydrolase_CS"/>
</dbReference>
<dbReference type="eggNOG" id="COG0494">
    <property type="taxonomic scope" value="Bacteria"/>
</dbReference>
<sequence length="152" mass="17752">MNIGPNITKTWDGLEVSTVPPYGMAVIVFKIVEERILYLILRRSWKKRNESWEWGPPGGARIPGESIEACMKRELYEETGLNLNAKLTHIGDKSWYVYYLAIGINEKIILSKEHDDYLWVPLEEAIERCSPAIVKWQIQKVDEIIAKRYMQR</sequence>
<evidence type="ECO:0000313" key="4">
    <source>
        <dbReference type="Proteomes" id="UP000030401"/>
    </source>
</evidence>
<dbReference type="EMBL" id="AVPG01000025">
    <property type="protein sequence ID" value="KGX85212.1"/>
    <property type="molecule type" value="Genomic_DNA"/>
</dbReference>
<dbReference type="PANTHER" id="PTHR21340:SF0">
    <property type="entry name" value="BIS(5'-NUCLEOSYL)-TETRAPHOSPHATASE [ASYMMETRICAL]"/>
    <property type="match status" value="1"/>
</dbReference>
<dbReference type="Gene3D" id="3.90.79.10">
    <property type="entry name" value="Nucleoside Triphosphate Pyrophosphohydrolase"/>
    <property type="match status" value="1"/>
</dbReference>
<reference evidence="3 4" key="1">
    <citation type="submission" date="2013-08" db="EMBL/GenBank/DDBJ databases">
        <authorList>
            <person name="Huang J."/>
            <person name="Wang G."/>
        </authorList>
    </citation>
    <scope>NUCLEOTIDE SEQUENCE [LARGE SCALE GENOMIC DNA]</scope>
    <source>
        <strain evidence="3 4">JSM 072002</strain>
    </source>
</reference>
<dbReference type="AlphaFoldDB" id="A0A0A5HNJ3"/>
<protein>
    <recommendedName>
        <fullName evidence="2">Nudix hydrolase domain-containing protein</fullName>
    </recommendedName>
</protein>
<accession>A0A0A5HNJ3</accession>
<dbReference type="GO" id="GO:0006167">
    <property type="term" value="P:AMP biosynthetic process"/>
    <property type="evidence" value="ECO:0007669"/>
    <property type="project" value="TreeGrafter"/>
</dbReference>
<dbReference type="GO" id="GO:0004081">
    <property type="term" value="F:bis(5'-nucleosyl)-tetraphosphatase (asymmetrical) activity"/>
    <property type="evidence" value="ECO:0007669"/>
    <property type="project" value="TreeGrafter"/>
</dbReference>
<dbReference type="SUPFAM" id="SSF55811">
    <property type="entry name" value="Nudix"/>
    <property type="match status" value="1"/>
</dbReference>
<evidence type="ECO:0000259" key="2">
    <source>
        <dbReference type="PROSITE" id="PS51462"/>
    </source>
</evidence>
<dbReference type="Proteomes" id="UP000030401">
    <property type="component" value="Unassembled WGS sequence"/>
</dbReference>
<dbReference type="PROSITE" id="PS51462">
    <property type="entry name" value="NUDIX"/>
    <property type="match status" value="1"/>
</dbReference>
<dbReference type="OrthoDB" id="9787476at2"/>
<name>A0A0A5HNJ3_9BACI</name>
<dbReference type="InterPro" id="IPR015797">
    <property type="entry name" value="NUDIX_hydrolase-like_dom_sf"/>
</dbReference>
<keyword evidence="1" id="KW-0378">Hydrolase</keyword>
<dbReference type="PANTHER" id="PTHR21340">
    <property type="entry name" value="DIADENOSINE 5,5-P1,P4-TETRAPHOSPHATE PYROPHOSPHOHYDROLASE MUTT"/>
    <property type="match status" value="1"/>
</dbReference>
<proteinExistence type="predicted"/>
<dbReference type="STRING" id="1385512.N784_09960"/>
<feature type="domain" description="Nudix hydrolase" evidence="2">
    <location>
        <begin position="21"/>
        <end position="142"/>
    </location>
</feature>